<evidence type="ECO:0000313" key="2">
    <source>
        <dbReference type="EMBL" id="CAJ1381104.1"/>
    </source>
</evidence>
<keyword evidence="3" id="KW-1185">Reference proteome</keyword>
<dbReference type="EMBL" id="CAUJNA010000779">
    <property type="protein sequence ID" value="CAJ1381104.1"/>
    <property type="molecule type" value="Genomic_DNA"/>
</dbReference>
<dbReference type="PANTHER" id="PTHR47447:SF17">
    <property type="entry name" value="OS12G0638900 PROTEIN"/>
    <property type="match status" value="1"/>
</dbReference>
<comment type="caution">
    <text evidence="2">The sequence shown here is derived from an EMBL/GenBank/DDBJ whole genome shotgun (WGS) entry which is preliminary data.</text>
</comment>
<protein>
    <recommendedName>
        <fullName evidence="4">Pentatricopeptide repeat-containing protein, chloroplastic</fullName>
    </recommendedName>
</protein>
<dbReference type="Gene3D" id="1.25.40.10">
    <property type="entry name" value="Tetratricopeptide repeat domain"/>
    <property type="match status" value="1"/>
</dbReference>
<organism evidence="2 3">
    <name type="scientific">Effrenium voratum</name>
    <dbReference type="NCBI Taxonomy" id="2562239"/>
    <lineage>
        <taxon>Eukaryota</taxon>
        <taxon>Sar</taxon>
        <taxon>Alveolata</taxon>
        <taxon>Dinophyceae</taxon>
        <taxon>Suessiales</taxon>
        <taxon>Symbiodiniaceae</taxon>
        <taxon>Effrenium</taxon>
    </lineage>
</organism>
<accession>A0AA36MUT1</accession>
<evidence type="ECO:0000313" key="3">
    <source>
        <dbReference type="Proteomes" id="UP001178507"/>
    </source>
</evidence>
<name>A0AA36MUT1_9DINO</name>
<dbReference type="AlphaFoldDB" id="A0AA36MUT1"/>
<dbReference type="InterPro" id="IPR011990">
    <property type="entry name" value="TPR-like_helical_dom_sf"/>
</dbReference>
<evidence type="ECO:0000256" key="1">
    <source>
        <dbReference type="ARBA" id="ARBA00022737"/>
    </source>
</evidence>
<keyword evidence="1" id="KW-0677">Repeat</keyword>
<proteinExistence type="predicted"/>
<dbReference type="PANTHER" id="PTHR47447">
    <property type="entry name" value="OS03G0856100 PROTEIN"/>
    <property type="match status" value="1"/>
</dbReference>
<dbReference type="Proteomes" id="UP001178507">
    <property type="component" value="Unassembled WGS sequence"/>
</dbReference>
<evidence type="ECO:0008006" key="4">
    <source>
        <dbReference type="Google" id="ProtNLM"/>
    </source>
</evidence>
<gene>
    <name evidence="2" type="ORF">EVOR1521_LOCUS8894</name>
</gene>
<sequence length="208" mass="22075">MPAAEATPCDLRQGAQTISARGRRGAWQEALSLFQHLSACRAAPDLVCWNCAISACARVGAWRRSGQALSQLRGARLRADVVSYSGGITACEAHWLRALHLLRSGAEAALESDVVMRNGALRSCALAKIEGISGQTETWRWAVLLLGNSANTVSFNSAASACEKCSAWRVALRFAGSGRQDVITCNAPWASERRGGDVAVQAGVLCAF</sequence>
<reference evidence="2" key="1">
    <citation type="submission" date="2023-08" db="EMBL/GenBank/DDBJ databases">
        <authorList>
            <person name="Chen Y."/>
            <person name="Shah S."/>
            <person name="Dougan E. K."/>
            <person name="Thang M."/>
            <person name="Chan C."/>
        </authorList>
    </citation>
    <scope>NUCLEOTIDE SEQUENCE</scope>
</reference>